<dbReference type="PANTHER" id="PTHR43630:SF1">
    <property type="entry name" value="POLY-BETA-1,6-N-ACETYL-D-GLUCOSAMINE SYNTHASE"/>
    <property type="match status" value="1"/>
</dbReference>
<dbReference type="EC" id="2.4.-.-" evidence="6"/>
<evidence type="ECO:0000256" key="4">
    <source>
        <dbReference type="SAM" id="Phobius"/>
    </source>
</evidence>
<name>A0ABU2Y5P8_9FLAO</name>
<evidence type="ECO:0000256" key="2">
    <source>
        <dbReference type="ARBA" id="ARBA00022676"/>
    </source>
</evidence>
<dbReference type="EMBL" id="JAVRHV010000004">
    <property type="protein sequence ID" value="MDT0553533.1"/>
    <property type="molecule type" value="Genomic_DNA"/>
</dbReference>
<dbReference type="CDD" id="cd04192">
    <property type="entry name" value="GT_2_like_e"/>
    <property type="match status" value="1"/>
</dbReference>
<dbReference type="Proteomes" id="UP001252186">
    <property type="component" value="Unassembled WGS sequence"/>
</dbReference>
<feature type="transmembrane region" description="Helical" evidence="4">
    <location>
        <begin position="283"/>
        <end position="305"/>
    </location>
</feature>
<organism evidence="6 7">
    <name type="scientific">Urechidicola vernalis</name>
    <dbReference type="NCBI Taxonomy" id="3075600"/>
    <lineage>
        <taxon>Bacteria</taxon>
        <taxon>Pseudomonadati</taxon>
        <taxon>Bacteroidota</taxon>
        <taxon>Flavobacteriia</taxon>
        <taxon>Flavobacteriales</taxon>
        <taxon>Flavobacteriaceae</taxon>
        <taxon>Urechidicola</taxon>
    </lineage>
</organism>
<evidence type="ECO:0000256" key="3">
    <source>
        <dbReference type="ARBA" id="ARBA00022679"/>
    </source>
</evidence>
<dbReference type="SUPFAM" id="SSF53448">
    <property type="entry name" value="Nucleotide-diphospho-sugar transferases"/>
    <property type="match status" value="1"/>
</dbReference>
<keyword evidence="4" id="KW-0472">Membrane</keyword>
<keyword evidence="2 6" id="KW-0328">Glycosyltransferase</keyword>
<dbReference type="GO" id="GO:0016757">
    <property type="term" value="F:glycosyltransferase activity"/>
    <property type="evidence" value="ECO:0007669"/>
    <property type="project" value="UniProtKB-KW"/>
</dbReference>
<protein>
    <submittedName>
        <fullName evidence="6">Glycosyltransferase</fullName>
        <ecNumber evidence="6">2.4.-.-</ecNumber>
    </submittedName>
</protein>
<dbReference type="RefSeq" id="WP_311593572.1">
    <property type="nucleotide sequence ID" value="NZ_JAVRHV010000004.1"/>
</dbReference>
<feature type="domain" description="Glycosyltransferase 2-like" evidence="5">
    <location>
        <begin position="41"/>
        <end position="209"/>
    </location>
</feature>
<keyword evidence="7" id="KW-1185">Reference proteome</keyword>
<comment type="caution">
    <text evidence="6">The sequence shown here is derived from an EMBL/GenBank/DDBJ whole genome shotgun (WGS) entry which is preliminary data.</text>
</comment>
<evidence type="ECO:0000313" key="7">
    <source>
        <dbReference type="Proteomes" id="UP001252186"/>
    </source>
</evidence>
<dbReference type="Pfam" id="PF00535">
    <property type="entry name" value="Glycos_transf_2"/>
    <property type="match status" value="1"/>
</dbReference>
<evidence type="ECO:0000259" key="5">
    <source>
        <dbReference type="Pfam" id="PF00535"/>
    </source>
</evidence>
<evidence type="ECO:0000256" key="1">
    <source>
        <dbReference type="ARBA" id="ARBA00006739"/>
    </source>
</evidence>
<gene>
    <name evidence="6" type="ORF">RM519_09780</name>
</gene>
<dbReference type="PANTHER" id="PTHR43630">
    <property type="entry name" value="POLY-BETA-1,6-N-ACETYL-D-GLUCOSAMINE SYNTHASE"/>
    <property type="match status" value="1"/>
</dbReference>
<dbReference type="InterPro" id="IPR029044">
    <property type="entry name" value="Nucleotide-diphossugar_trans"/>
</dbReference>
<dbReference type="InterPro" id="IPR001173">
    <property type="entry name" value="Glyco_trans_2-like"/>
</dbReference>
<reference evidence="6 7" key="1">
    <citation type="submission" date="2023-09" db="EMBL/GenBank/DDBJ databases">
        <authorList>
            <person name="Rey-Velasco X."/>
        </authorList>
    </citation>
    <scope>NUCLEOTIDE SEQUENCE [LARGE SCALE GENOMIC DNA]</scope>
    <source>
        <strain evidence="6 7">P050</strain>
    </source>
</reference>
<keyword evidence="3 6" id="KW-0808">Transferase</keyword>
<keyword evidence="4" id="KW-1133">Transmembrane helix</keyword>
<sequence>MTIIAILIIALYTLLIGVLIIGFFKVKEFNYHSEIASNSFSIIIPFRNEADNLACLLKSISKLNYPSEKFEILLINDNSRDGFRLILNAFIKEHSHLNIKIIENNRKSSSPKKDAIETGIQHSKFEWILTTDADCIVPIFWLRTYNAFILKNEPYFMAGPVAFSKPASFLDHFQQLDLSALIGSTIGGFGIKKPFMCSGANLCYRKDLFLQLNGFVGNNHLASGDDVFLLEKTHEHFPNKVSYLKSYDALVYTSAEKSISKLIQQRIRWASKATSYSNPFSKLVSFIVFLSNLIFAYCLLFLFLSKNFSPIYFALVISKIIVDFIIIWITLSLGKNEKSILWHPIIVLLHPIFIVSIAIFAIFSSKYNWKNRTFSSK</sequence>
<feature type="transmembrane region" description="Helical" evidence="4">
    <location>
        <begin position="311"/>
        <end position="333"/>
    </location>
</feature>
<evidence type="ECO:0000313" key="6">
    <source>
        <dbReference type="EMBL" id="MDT0553533.1"/>
    </source>
</evidence>
<accession>A0ABU2Y5P8</accession>
<keyword evidence="4" id="KW-0812">Transmembrane</keyword>
<feature type="transmembrane region" description="Helical" evidence="4">
    <location>
        <begin position="340"/>
        <end position="363"/>
    </location>
</feature>
<comment type="similarity">
    <text evidence="1">Belongs to the glycosyltransferase 2 family.</text>
</comment>
<feature type="transmembrane region" description="Helical" evidence="4">
    <location>
        <begin position="6"/>
        <end position="24"/>
    </location>
</feature>
<proteinExistence type="inferred from homology"/>
<dbReference type="Gene3D" id="3.90.550.10">
    <property type="entry name" value="Spore Coat Polysaccharide Biosynthesis Protein SpsA, Chain A"/>
    <property type="match status" value="1"/>
</dbReference>